<keyword evidence="3" id="KW-1185">Reference proteome</keyword>
<gene>
    <name evidence="2" type="ORF">ACFYTF_07525</name>
</gene>
<organism evidence="2 3">
    <name type="scientific">Nocardia thailandica</name>
    <dbReference type="NCBI Taxonomy" id="257275"/>
    <lineage>
        <taxon>Bacteria</taxon>
        <taxon>Bacillati</taxon>
        <taxon>Actinomycetota</taxon>
        <taxon>Actinomycetes</taxon>
        <taxon>Mycobacteriales</taxon>
        <taxon>Nocardiaceae</taxon>
        <taxon>Nocardia</taxon>
    </lineage>
</organism>
<comment type="caution">
    <text evidence="2">The sequence shown here is derived from an EMBL/GenBank/DDBJ whole genome shotgun (WGS) entry which is preliminary data.</text>
</comment>
<name>A0ABW6PJV5_9NOCA</name>
<sequence>MLDTISTTGGDPSVTAVARAAGVDRSFLYRHRDLLTELHRLQAAPVVMGNAVAVTAASLRVELTNADKRIADLAARNILLERKLSEAMGEQAWRDSGLGAPTDIEQLQRKIVMLEQQVVELTGQLRDRDQELDAARAANREMFTNMNKRT</sequence>
<evidence type="ECO:0000313" key="2">
    <source>
        <dbReference type="EMBL" id="MFF0542672.1"/>
    </source>
</evidence>
<dbReference type="RefSeq" id="WP_387699478.1">
    <property type="nucleotide sequence ID" value="NZ_JBIAMX010000003.1"/>
</dbReference>
<evidence type="ECO:0000313" key="3">
    <source>
        <dbReference type="Proteomes" id="UP001601444"/>
    </source>
</evidence>
<dbReference type="Proteomes" id="UP001601444">
    <property type="component" value="Unassembled WGS sequence"/>
</dbReference>
<feature type="coiled-coil region" evidence="1">
    <location>
        <begin position="56"/>
        <end position="124"/>
    </location>
</feature>
<evidence type="ECO:0008006" key="4">
    <source>
        <dbReference type="Google" id="ProtNLM"/>
    </source>
</evidence>
<proteinExistence type="predicted"/>
<reference evidence="2 3" key="1">
    <citation type="submission" date="2024-10" db="EMBL/GenBank/DDBJ databases">
        <title>The Natural Products Discovery Center: Release of the First 8490 Sequenced Strains for Exploring Actinobacteria Biosynthetic Diversity.</title>
        <authorList>
            <person name="Kalkreuter E."/>
            <person name="Kautsar S.A."/>
            <person name="Yang D."/>
            <person name="Bader C.D."/>
            <person name="Teijaro C.N."/>
            <person name="Fluegel L."/>
            <person name="Davis C.M."/>
            <person name="Simpson J.R."/>
            <person name="Lauterbach L."/>
            <person name="Steele A.D."/>
            <person name="Gui C."/>
            <person name="Meng S."/>
            <person name="Li G."/>
            <person name="Viehrig K."/>
            <person name="Ye F."/>
            <person name="Su P."/>
            <person name="Kiefer A.F."/>
            <person name="Nichols A."/>
            <person name="Cepeda A.J."/>
            <person name="Yan W."/>
            <person name="Fan B."/>
            <person name="Jiang Y."/>
            <person name="Adhikari A."/>
            <person name="Zheng C.-J."/>
            <person name="Schuster L."/>
            <person name="Cowan T.M."/>
            <person name="Smanski M.J."/>
            <person name="Chevrette M.G."/>
            <person name="De Carvalho L.P.S."/>
            <person name="Shen B."/>
        </authorList>
    </citation>
    <scope>NUCLEOTIDE SEQUENCE [LARGE SCALE GENOMIC DNA]</scope>
    <source>
        <strain evidence="2 3">NPDC004045</strain>
    </source>
</reference>
<keyword evidence="1" id="KW-0175">Coiled coil</keyword>
<evidence type="ECO:0000256" key="1">
    <source>
        <dbReference type="SAM" id="Coils"/>
    </source>
</evidence>
<protein>
    <recommendedName>
        <fullName evidence="4">Transposase</fullName>
    </recommendedName>
</protein>
<accession>A0ABW6PJV5</accession>
<dbReference type="EMBL" id="JBIAMX010000003">
    <property type="protein sequence ID" value="MFF0542672.1"/>
    <property type="molecule type" value="Genomic_DNA"/>
</dbReference>